<comment type="caution">
    <text evidence="2">The sequence shown here is derived from an EMBL/GenBank/DDBJ whole genome shotgun (WGS) entry which is preliminary data.</text>
</comment>
<keyword evidence="1" id="KW-1133">Transmembrane helix</keyword>
<reference evidence="2" key="1">
    <citation type="submission" date="2021-01" db="EMBL/GenBank/DDBJ databases">
        <authorList>
            <consortium name="Genoscope - CEA"/>
            <person name="William W."/>
        </authorList>
    </citation>
    <scope>NUCLEOTIDE SEQUENCE</scope>
</reference>
<proteinExistence type="predicted"/>
<name>A0A8S1TAC0_9CILI</name>
<keyword evidence="1" id="KW-0812">Transmembrane</keyword>
<evidence type="ECO:0000313" key="2">
    <source>
        <dbReference type="EMBL" id="CAD8148186.1"/>
    </source>
</evidence>
<dbReference type="EMBL" id="CAJJDO010000017">
    <property type="protein sequence ID" value="CAD8148186.1"/>
    <property type="molecule type" value="Genomic_DNA"/>
</dbReference>
<evidence type="ECO:0000256" key="1">
    <source>
        <dbReference type="SAM" id="Phobius"/>
    </source>
</evidence>
<organism evidence="2 3">
    <name type="scientific">Paramecium pentaurelia</name>
    <dbReference type="NCBI Taxonomy" id="43138"/>
    <lineage>
        <taxon>Eukaryota</taxon>
        <taxon>Sar</taxon>
        <taxon>Alveolata</taxon>
        <taxon>Ciliophora</taxon>
        <taxon>Intramacronucleata</taxon>
        <taxon>Oligohymenophorea</taxon>
        <taxon>Peniculida</taxon>
        <taxon>Parameciidae</taxon>
        <taxon>Paramecium</taxon>
    </lineage>
</organism>
<feature type="transmembrane region" description="Helical" evidence="1">
    <location>
        <begin position="20"/>
        <end position="44"/>
    </location>
</feature>
<gene>
    <name evidence="2" type="ORF">PPENT_87.1.T0170343</name>
</gene>
<evidence type="ECO:0000313" key="3">
    <source>
        <dbReference type="Proteomes" id="UP000689195"/>
    </source>
</evidence>
<protein>
    <submittedName>
        <fullName evidence="2">Uncharacterized protein</fullName>
    </submittedName>
</protein>
<sequence>MQFLTQEMDGKIQLIMSNFIILEGFNILGNLVVVQFTLAEYLLIQNLILIYI</sequence>
<accession>A0A8S1TAC0</accession>
<dbReference type="Proteomes" id="UP000689195">
    <property type="component" value="Unassembled WGS sequence"/>
</dbReference>
<dbReference type="AlphaFoldDB" id="A0A8S1TAC0"/>
<keyword evidence="1" id="KW-0472">Membrane</keyword>
<keyword evidence="3" id="KW-1185">Reference proteome</keyword>